<feature type="signal peptide" evidence="2">
    <location>
        <begin position="1"/>
        <end position="20"/>
    </location>
</feature>
<accession>A0A328E9F4</accession>
<evidence type="ECO:0008006" key="5">
    <source>
        <dbReference type="Google" id="ProtNLM"/>
    </source>
</evidence>
<reference evidence="3 4" key="1">
    <citation type="submission" date="2018-06" db="EMBL/GenBank/DDBJ databases">
        <title>The Genome of Cuscuta australis (Dodder) Provides Insight into the Evolution of Plant Parasitism.</title>
        <authorList>
            <person name="Liu H."/>
        </authorList>
    </citation>
    <scope>NUCLEOTIDE SEQUENCE [LARGE SCALE GENOMIC DNA]</scope>
    <source>
        <strain evidence="4">cv. Yunnan</strain>
        <tissue evidence="3">Vines</tissue>
    </source>
</reference>
<feature type="region of interest" description="Disordered" evidence="1">
    <location>
        <begin position="28"/>
        <end position="109"/>
    </location>
</feature>
<feature type="compositionally biased region" description="Gly residues" evidence="1">
    <location>
        <begin position="64"/>
        <end position="101"/>
    </location>
</feature>
<evidence type="ECO:0000313" key="4">
    <source>
        <dbReference type="Proteomes" id="UP000249390"/>
    </source>
</evidence>
<keyword evidence="2" id="KW-0732">Signal</keyword>
<evidence type="ECO:0000313" key="3">
    <source>
        <dbReference type="EMBL" id="RAL53121.1"/>
    </source>
</evidence>
<gene>
    <name evidence="3" type="ORF">DM860_006793</name>
</gene>
<comment type="caution">
    <text evidence="3">The sequence shown here is derived from an EMBL/GenBank/DDBJ whole genome shotgun (WGS) entry which is preliminary data.</text>
</comment>
<dbReference type="Proteomes" id="UP000249390">
    <property type="component" value="Unassembled WGS sequence"/>
</dbReference>
<feature type="chain" id="PRO_5016352287" description="Glycine-rich protein" evidence="2">
    <location>
        <begin position="21"/>
        <end position="109"/>
    </location>
</feature>
<name>A0A328E9F4_9ASTE</name>
<evidence type="ECO:0000256" key="1">
    <source>
        <dbReference type="SAM" id="MobiDB-lite"/>
    </source>
</evidence>
<evidence type="ECO:0000256" key="2">
    <source>
        <dbReference type="SAM" id="SignalP"/>
    </source>
</evidence>
<dbReference type="EMBL" id="NQVE01000027">
    <property type="protein sequence ID" value="RAL53121.1"/>
    <property type="molecule type" value="Genomic_DNA"/>
</dbReference>
<sequence length="109" mass="10580">MGKQVWRGLILLWWLVIIIALPMGDMNGQNQGVGDNDASPSPGAQSGDISVTTNAARDSRRGSYNGGGGGGGWGWGGGAGGGGGGSGWGWGGGGGGGGHGVAGRNQRMA</sequence>
<dbReference type="AlphaFoldDB" id="A0A328E9F4"/>
<protein>
    <recommendedName>
        <fullName evidence="5">Glycine-rich protein</fullName>
    </recommendedName>
</protein>
<feature type="compositionally biased region" description="Polar residues" evidence="1">
    <location>
        <begin position="28"/>
        <end position="56"/>
    </location>
</feature>
<proteinExistence type="predicted"/>
<organism evidence="3 4">
    <name type="scientific">Cuscuta australis</name>
    <dbReference type="NCBI Taxonomy" id="267555"/>
    <lineage>
        <taxon>Eukaryota</taxon>
        <taxon>Viridiplantae</taxon>
        <taxon>Streptophyta</taxon>
        <taxon>Embryophyta</taxon>
        <taxon>Tracheophyta</taxon>
        <taxon>Spermatophyta</taxon>
        <taxon>Magnoliopsida</taxon>
        <taxon>eudicotyledons</taxon>
        <taxon>Gunneridae</taxon>
        <taxon>Pentapetalae</taxon>
        <taxon>asterids</taxon>
        <taxon>lamiids</taxon>
        <taxon>Solanales</taxon>
        <taxon>Convolvulaceae</taxon>
        <taxon>Cuscuteae</taxon>
        <taxon>Cuscuta</taxon>
        <taxon>Cuscuta subgen. Grammica</taxon>
        <taxon>Cuscuta sect. Cleistogrammica</taxon>
    </lineage>
</organism>
<keyword evidence="4" id="KW-1185">Reference proteome</keyword>